<evidence type="ECO:0000313" key="3">
    <source>
        <dbReference type="Proteomes" id="UP000186096"/>
    </source>
</evidence>
<organism evidence="2 3">
    <name type="scientific">Microbispora rosea</name>
    <dbReference type="NCBI Taxonomy" id="58117"/>
    <lineage>
        <taxon>Bacteria</taxon>
        <taxon>Bacillati</taxon>
        <taxon>Actinomycetota</taxon>
        <taxon>Actinomycetes</taxon>
        <taxon>Streptosporangiales</taxon>
        <taxon>Streptosporangiaceae</taxon>
        <taxon>Microbispora</taxon>
    </lineage>
</organism>
<dbReference type="EMBL" id="FTNI01000029">
    <property type="protein sequence ID" value="SIS12229.1"/>
    <property type="molecule type" value="Genomic_DNA"/>
</dbReference>
<feature type="signal peptide" evidence="1">
    <location>
        <begin position="1"/>
        <end position="23"/>
    </location>
</feature>
<proteinExistence type="predicted"/>
<reference evidence="3" key="1">
    <citation type="submission" date="2017-01" db="EMBL/GenBank/DDBJ databases">
        <authorList>
            <person name="Varghese N."/>
            <person name="Submissions S."/>
        </authorList>
    </citation>
    <scope>NUCLEOTIDE SEQUENCE [LARGE SCALE GENOMIC DNA]</scope>
    <source>
        <strain evidence="3">ATCC 12950</strain>
    </source>
</reference>
<feature type="chain" id="PRO_5009942088" evidence="1">
    <location>
        <begin position="24"/>
        <end position="49"/>
    </location>
</feature>
<sequence length="49" mass="5461">MMAVRRMRLRLLTLSLAAHTVKANGRAFVWDIDPQANAYDLTSVMDSPG</sequence>
<protein>
    <submittedName>
        <fullName evidence="2">Uncharacterized protein</fullName>
    </submittedName>
</protein>
<gene>
    <name evidence="2" type="ORF">SAMN05421833_12943</name>
</gene>
<dbReference type="RefSeq" id="WP_159454866.1">
    <property type="nucleotide sequence ID" value="NZ_FTNI01000029.1"/>
</dbReference>
<evidence type="ECO:0000256" key="1">
    <source>
        <dbReference type="SAM" id="SignalP"/>
    </source>
</evidence>
<keyword evidence="3" id="KW-1185">Reference proteome</keyword>
<dbReference type="Proteomes" id="UP000186096">
    <property type="component" value="Unassembled WGS sequence"/>
</dbReference>
<name>A0A1N7GI79_9ACTN</name>
<keyword evidence="1" id="KW-0732">Signal</keyword>
<dbReference type="STRING" id="58117.SAMN05421833_12943"/>
<accession>A0A1N7GI79</accession>
<evidence type="ECO:0000313" key="2">
    <source>
        <dbReference type="EMBL" id="SIS12229.1"/>
    </source>
</evidence>
<dbReference type="AlphaFoldDB" id="A0A1N7GI79"/>